<sequence>MFLARDVRKPESDSFFIKSSVLTILSPSREASEACAQYLAYCSSALSAAACEIWVKPREFLADVILYVPSTFTSRTLYSGCLALGRDSFKSLVLVSMVPSEGWAIVREGDLVDPFESEGDNPPPPKHRGRPRSKLNNKVVPKPSNNVAQLEGDLVDPFESEGDNSPPLKRRGRPRLSLREEALPLRPQPSPKATKKEARKAPQSRRSKILTQESSSNSEELPRDLFASKTRSKPLKSTAKGEGKSTCSDEDVFESRADEESSKSSSEDSLPKTKKNKGKDIAPPSDDEMLDVVDGQRSETGSISTEWTEEDQILLDCTYDYELSSWRKTKSIFNCTPFDLFPKGIKAATGHWDGYRSEDRFIKKETLLTIPLCKSLCTLVCFPWFHGDIGYVKYALSSAHKARCGENTPLIEEGTSCWTSFESECEGLFNDMNDAELFLSDDQLETLKKLLSFRTSLLGPGSYSTFLDSAIFEQVLASTRTAKEAGDSIHLLNGDVQNVIKAWDVWNKDAKKYLPSMEDSRHSWHKANNKVLKVPKAIVLGWKKDWILKNRLDAANKLGERSVRDDDDEGSRCGDDDNGVVLCGDDDDQLFFGGDDDGKIIISSDKDSDDSDMDSLPQRSSNDVDSRRVELDDLPLENILTPDPASLSSQAQGPSQPYSKLSKENANSNAKASGTIPTTQSALVPPATVPTTQSAQVLSTTSSDKVNEKDIKNYLKMAELKDLAVYKKIEILSEDNISMEKLQVSYPPRKIPDVLYQIGYLQDDFEPHEHELSGDVSIHIKASTTIESGGATAVDLSDCVLEDWCEGTDLRTS</sequence>
<accession>A0A384JUC1</accession>
<protein>
    <submittedName>
        <fullName evidence="2">Uncharacterized protein</fullName>
    </submittedName>
</protein>
<dbReference type="VEuPathDB" id="FungiDB:Bcin10g00160"/>
<name>A0A384JUC1_BOTFB</name>
<feature type="region of interest" description="Disordered" evidence="1">
    <location>
        <begin position="114"/>
        <end position="304"/>
    </location>
</feature>
<dbReference type="RefSeq" id="XP_024551164.1">
    <property type="nucleotide sequence ID" value="XM_024695370.1"/>
</dbReference>
<reference evidence="2 3" key="1">
    <citation type="journal article" date="2011" name="PLoS Genet.">
        <title>Genomic analysis of the necrotrophic fungal pathogens Sclerotinia sclerotiorum and Botrytis cinerea.</title>
        <authorList>
            <person name="Amselem J."/>
            <person name="Cuomo C.A."/>
            <person name="van Kan J.A."/>
            <person name="Viaud M."/>
            <person name="Benito E.P."/>
            <person name="Couloux A."/>
            <person name="Coutinho P.M."/>
            <person name="de Vries R.P."/>
            <person name="Dyer P.S."/>
            <person name="Fillinger S."/>
            <person name="Fournier E."/>
            <person name="Gout L."/>
            <person name="Hahn M."/>
            <person name="Kohn L."/>
            <person name="Lapalu N."/>
            <person name="Plummer K.M."/>
            <person name="Pradier J.M."/>
            <person name="Quevillon E."/>
            <person name="Sharon A."/>
            <person name="Simon A."/>
            <person name="ten Have A."/>
            <person name="Tudzynski B."/>
            <person name="Tudzynski P."/>
            <person name="Wincker P."/>
            <person name="Andrew M."/>
            <person name="Anthouard V."/>
            <person name="Beever R.E."/>
            <person name="Beffa R."/>
            <person name="Benoit I."/>
            <person name="Bouzid O."/>
            <person name="Brault B."/>
            <person name="Chen Z."/>
            <person name="Choquer M."/>
            <person name="Collemare J."/>
            <person name="Cotton P."/>
            <person name="Danchin E.G."/>
            <person name="Da Silva C."/>
            <person name="Gautier A."/>
            <person name="Giraud C."/>
            <person name="Giraud T."/>
            <person name="Gonzalez C."/>
            <person name="Grossetete S."/>
            <person name="Guldener U."/>
            <person name="Henrissat B."/>
            <person name="Howlett B.J."/>
            <person name="Kodira C."/>
            <person name="Kretschmer M."/>
            <person name="Lappartient A."/>
            <person name="Leroch M."/>
            <person name="Levis C."/>
            <person name="Mauceli E."/>
            <person name="Neuveglise C."/>
            <person name="Oeser B."/>
            <person name="Pearson M."/>
            <person name="Poulain J."/>
            <person name="Poussereau N."/>
            <person name="Quesneville H."/>
            <person name="Rascle C."/>
            <person name="Schumacher J."/>
            <person name="Segurens B."/>
            <person name="Sexton A."/>
            <person name="Silva E."/>
            <person name="Sirven C."/>
            <person name="Soanes D.M."/>
            <person name="Talbot N.J."/>
            <person name="Templeton M."/>
            <person name="Yandava C."/>
            <person name="Yarden O."/>
            <person name="Zeng Q."/>
            <person name="Rollins J.A."/>
            <person name="Lebrun M.H."/>
            <person name="Dickman M."/>
        </authorList>
    </citation>
    <scope>NUCLEOTIDE SEQUENCE [LARGE SCALE GENOMIC DNA]</scope>
    <source>
        <strain evidence="2 3">B05.10</strain>
    </source>
</reference>
<dbReference type="AlphaFoldDB" id="A0A384JUC1"/>
<feature type="compositionally biased region" description="Basic and acidic residues" evidence="1">
    <location>
        <begin position="622"/>
        <end position="631"/>
    </location>
</feature>
<feature type="compositionally biased region" description="Polar residues" evidence="1">
    <location>
        <begin position="646"/>
        <end position="682"/>
    </location>
</feature>
<feature type="compositionally biased region" description="Basic residues" evidence="1">
    <location>
        <begin position="125"/>
        <end position="135"/>
    </location>
</feature>
<gene>
    <name evidence="2" type="ORF">BCIN_10g00160</name>
</gene>
<feature type="compositionally biased region" description="Basic and acidic residues" evidence="1">
    <location>
        <begin position="253"/>
        <end position="271"/>
    </location>
</feature>
<dbReference type="KEGG" id="bfu:BCIN_10g00160"/>
<feature type="compositionally biased region" description="Polar residues" evidence="1">
    <location>
        <begin position="689"/>
        <end position="703"/>
    </location>
</feature>
<dbReference type="EMBL" id="CP009814">
    <property type="protein sequence ID" value="ATZ53987.1"/>
    <property type="molecule type" value="Genomic_DNA"/>
</dbReference>
<keyword evidence="3" id="KW-1185">Reference proteome</keyword>
<reference evidence="2 3" key="2">
    <citation type="journal article" date="2012" name="Eukaryot. Cell">
        <title>Genome update of Botrytis cinerea strains B05.10 and T4.</title>
        <authorList>
            <person name="Staats M."/>
            <person name="van Kan J.A."/>
        </authorList>
    </citation>
    <scope>NUCLEOTIDE SEQUENCE [LARGE SCALE GENOMIC DNA]</scope>
    <source>
        <strain evidence="2 3">B05.10</strain>
    </source>
</reference>
<feature type="compositionally biased region" description="Acidic residues" evidence="1">
    <location>
        <begin position="153"/>
        <end position="162"/>
    </location>
</feature>
<organism evidence="2 3">
    <name type="scientific">Botryotinia fuckeliana (strain B05.10)</name>
    <name type="common">Noble rot fungus</name>
    <name type="synonym">Botrytis cinerea</name>
    <dbReference type="NCBI Taxonomy" id="332648"/>
    <lineage>
        <taxon>Eukaryota</taxon>
        <taxon>Fungi</taxon>
        <taxon>Dikarya</taxon>
        <taxon>Ascomycota</taxon>
        <taxon>Pezizomycotina</taxon>
        <taxon>Leotiomycetes</taxon>
        <taxon>Helotiales</taxon>
        <taxon>Sclerotiniaceae</taxon>
        <taxon>Botrytis</taxon>
    </lineage>
</organism>
<dbReference type="Proteomes" id="UP000001798">
    <property type="component" value="Chromosome 10"/>
</dbReference>
<feature type="region of interest" description="Disordered" evidence="1">
    <location>
        <begin position="601"/>
        <end position="703"/>
    </location>
</feature>
<feature type="compositionally biased region" description="Polar residues" evidence="1">
    <location>
        <begin position="209"/>
        <end position="219"/>
    </location>
</feature>
<reference evidence="2 3" key="3">
    <citation type="journal article" date="2017" name="Mol. Plant Pathol.">
        <title>A gapless genome sequence of the fungus Botrytis cinerea.</title>
        <authorList>
            <person name="Van Kan J.A."/>
            <person name="Stassen J.H."/>
            <person name="Mosbach A."/>
            <person name="Van Der Lee T.A."/>
            <person name="Faino L."/>
            <person name="Farmer A.D."/>
            <person name="Papasotiriou D.G."/>
            <person name="Zhou S."/>
            <person name="Seidl M.F."/>
            <person name="Cottam E."/>
            <person name="Edel D."/>
            <person name="Hahn M."/>
            <person name="Schwartz D.C."/>
            <person name="Dietrich R.A."/>
            <person name="Widdison S."/>
            <person name="Scalliet G."/>
        </authorList>
    </citation>
    <scope>NUCLEOTIDE SEQUENCE [LARGE SCALE GENOMIC DNA]</scope>
    <source>
        <strain evidence="2 3">B05.10</strain>
    </source>
</reference>
<feature type="compositionally biased region" description="Low complexity" evidence="1">
    <location>
        <begin position="136"/>
        <end position="147"/>
    </location>
</feature>
<dbReference type="GeneID" id="5434724"/>
<dbReference type="OrthoDB" id="3562741at2759"/>
<evidence type="ECO:0000256" key="1">
    <source>
        <dbReference type="SAM" id="MobiDB-lite"/>
    </source>
</evidence>
<evidence type="ECO:0000313" key="2">
    <source>
        <dbReference type="EMBL" id="ATZ53987.1"/>
    </source>
</evidence>
<proteinExistence type="predicted"/>
<evidence type="ECO:0000313" key="3">
    <source>
        <dbReference type="Proteomes" id="UP000001798"/>
    </source>
</evidence>